<evidence type="ECO:0000313" key="2">
    <source>
        <dbReference type="EMBL" id="MCW2309222.1"/>
    </source>
</evidence>
<dbReference type="RefSeq" id="WP_264602810.1">
    <property type="nucleotide sequence ID" value="NZ_JAOQNS010000011.1"/>
</dbReference>
<dbReference type="Proteomes" id="UP001209755">
    <property type="component" value="Unassembled WGS sequence"/>
</dbReference>
<keyword evidence="1" id="KW-0732">Signal</keyword>
<dbReference type="EMBL" id="JAOQNS010000011">
    <property type="protein sequence ID" value="MCW2309222.1"/>
    <property type="molecule type" value="Genomic_DNA"/>
</dbReference>
<feature type="signal peptide" evidence="1">
    <location>
        <begin position="1"/>
        <end position="20"/>
    </location>
</feature>
<feature type="chain" id="PRO_5046781856" description="Lipoprotein" evidence="1">
    <location>
        <begin position="21"/>
        <end position="207"/>
    </location>
</feature>
<keyword evidence="3" id="KW-1185">Reference proteome</keyword>
<accession>A0ABT3HFQ7</accession>
<evidence type="ECO:0000256" key="1">
    <source>
        <dbReference type="SAM" id="SignalP"/>
    </source>
</evidence>
<sequence length="207" mass="21841">MTIGKAAAGVVIAAMLAGCAGQMAGAPTAWYGAHNAVAPGPDRFVVCHAFGCARRTSVKLTRRDLNRLKRILRAGYRSPERERKAIGRAIAWAEKRVAPVVGSANDIGGLDMHNAGVAGQMDCLDEATNTTSVLLIAQSHGYLKHHRVASPVARGFFLDGRYPHATAVIVEKKSGSGYAVDSWPHGNGVEPDIMPLEAWFAASPASG</sequence>
<comment type="caution">
    <text evidence="2">The sequence shown here is derived from an EMBL/GenBank/DDBJ whole genome shotgun (WGS) entry which is preliminary data.</text>
</comment>
<dbReference type="PROSITE" id="PS51257">
    <property type="entry name" value="PROKAR_LIPOPROTEIN"/>
    <property type="match status" value="1"/>
</dbReference>
<gene>
    <name evidence="2" type="ORF">M2319_003573</name>
</gene>
<protein>
    <recommendedName>
        <fullName evidence="4">Lipoprotein</fullName>
    </recommendedName>
</protein>
<evidence type="ECO:0000313" key="3">
    <source>
        <dbReference type="Proteomes" id="UP001209755"/>
    </source>
</evidence>
<proteinExistence type="predicted"/>
<name>A0ABT3HFQ7_9HYPH</name>
<evidence type="ECO:0008006" key="4">
    <source>
        <dbReference type="Google" id="ProtNLM"/>
    </source>
</evidence>
<organism evidence="2 3">
    <name type="scientific">Rhodobium gokarnense</name>
    <dbReference type="NCBI Taxonomy" id="364296"/>
    <lineage>
        <taxon>Bacteria</taxon>
        <taxon>Pseudomonadati</taxon>
        <taxon>Pseudomonadota</taxon>
        <taxon>Alphaproteobacteria</taxon>
        <taxon>Hyphomicrobiales</taxon>
        <taxon>Rhodobiaceae</taxon>
        <taxon>Rhodobium</taxon>
    </lineage>
</organism>
<reference evidence="3" key="1">
    <citation type="submission" date="2023-07" db="EMBL/GenBank/DDBJ databases">
        <title>Genome sequencing of Purple Non-Sulfur Bacteria from various extreme environments.</title>
        <authorList>
            <person name="Mayer M."/>
        </authorList>
    </citation>
    <scope>NUCLEOTIDE SEQUENCE [LARGE SCALE GENOMIC DNA]</scope>
    <source>
        <strain evidence="3">DSM 17935</strain>
    </source>
</reference>